<gene>
    <name evidence="1" type="ORF">Sango_0168700</name>
</gene>
<dbReference type="PANTHER" id="PTHR31149:SF7">
    <property type="entry name" value="EXPRESSED PROTEIN"/>
    <property type="match status" value="1"/>
</dbReference>
<evidence type="ECO:0000313" key="1">
    <source>
        <dbReference type="EMBL" id="KAK4410957.1"/>
    </source>
</evidence>
<reference evidence="1" key="1">
    <citation type="submission" date="2020-06" db="EMBL/GenBank/DDBJ databases">
        <authorList>
            <person name="Li T."/>
            <person name="Hu X."/>
            <person name="Zhang T."/>
            <person name="Song X."/>
            <person name="Zhang H."/>
            <person name="Dai N."/>
            <person name="Sheng W."/>
            <person name="Hou X."/>
            <person name="Wei L."/>
        </authorList>
    </citation>
    <scope>NUCLEOTIDE SEQUENCE</scope>
    <source>
        <strain evidence="1">K16</strain>
        <tissue evidence="1">Leaf</tissue>
    </source>
</reference>
<dbReference type="GO" id="GO:0005886">
    <property type="term" value="C:plasma membrane"/>
    <property type="evidence" value="ECO:0007669"/>
    <property type="project" value="TreeGrafter"/>
</dbReference>
<dbReference type="Proteomes" id="UP001289374">
    <property type="component" value="Unassembled WGS sequence"/>
</dbReference>
<dbReference type="PANTHER" id="PTHR31149">
    <property type="entry name" value="EXPRESSED PROTEIN"/>
    <property type="match status" value="1"/>
</dbReference>
<feature type="non-terminal residue" evidence="1">
    <location>
        <position position="181"/>
    </location>
</feature>
<protein>
    <submittedName>
        <fullName evidence="1">Uncharacterized protein</fullName>
    </submittedName>
</protein>
<accession>A0AAE2C6J4</accession>
<evidence type="ECO:0000313" key="2">
    <source>
        <dbReference type="Proteomes" id="UP001289374"/>
    </source>
</evidence>
<proteinExistence type="predicted"/>
<keyword evidence="2" id="KW-1185">Reference proteome</keyword>
<comment type="caution">
    <text evidence="1">The sequence shown here is derived from an EMBL/GenBank/DDBJ whole genome shotgun (WGS) entry which is preliminary data.</text>
</comment>
<sequence length="181" mass="20367">MSSGDSSANGHKNVENQAQSLDFASRLNLGATSAPKNVKGKENLINSEDQETMELYSRASTQEKEISYLREQIALASIRESQLLNEKYALERKFAELRVALDEKQSEVITSASNELARRKGDLEENWGNEASLYCRIPRSQISQIGLVHAKSEFQAFTVKDTLKSSTEKHLIIGYQLRRSK</sequence>
<reference evidence="1" key="2">
    <citation type="journal article" date="2024" name="Plant">
        <title>Genomic evolution and insights into agronomic trait innovations of Sesamum species.</title>
        <authorList>
            <person name="Miao H."/>
            <person name="Wang L."/>
            <person name="Qu L."/>
            <person name="Liu H."/>
            <person name="Sun Y."/>
            <person name="Le M."/>
            <person name="Wang Q."/>
            <person name="Wei S."/>
            <person name="Zheng Y."/>
            <person name="Lin W."/>
            <person name="Duan Y."/>
            <person name="Cao H."/>
            <person name="Xiong S."/>
            <person name="Wang X."/>
            <person name="Wei L."/>
            <person name="Li C."/>
            <person name="Ma Q."/>
            <person name="Ju M."/>
            <person name="Zhao R."/>
            <person name="Li G."/>
            <person name="Mu C."/>
            <person name="Tian Q."/>
            <person name="Mei H."/>
            <person name="Zhang T."/>
            <person name="Gao T."/>
            <person name="Zhang H."/>
        </authorList>
    </citation>
    <scope>NUCLEOTIDE SEQUENCE</scope>
    <source>
        <strain evidence="1">K16</strain>
    </source>
</reference>
<organism evidence="1 2">
    <name type="scientific">Sesamum angolense</name>
    <dbReference type="NCBI Taxonomy" id="2727404"/>
    <lineage>
        <taxon>Eukaryota</taxon>
        <taxon>Viridiplantae</taxon>
        <taxon>Streptophyta</taxon>
        <taxon>Embryophyta</taxon>
        <taxon>Tracheophyta</taxon>
        <taxon>Spermatophyta</taxon>
        <taxon>Magnoliopsida</taxon>
        <taxon>eudicotyledons</taxon>
        <taxon>Gunneridae</taxon>
        <taxon>Pentapetalae</taxon>
        <taxon>asterids</taxon>
        <taxon>lamiids</taxon>
        <taxon>Lamiales</taxon>
        <taxon>Pedaliaceae</taxon>
        <taxon>Sesamum</taxon>
    </lineage>
</organism>
<name>A0AAE2C6J4_9LAMI</name>
<dbReference type="EMBL" id="JACGWL010000001">
    <property type="protein sequence ID" value="KAK4410957.1"/>
    <property type="molecule type" value="Genomic_DNA"/>
</dbReference>
<dbReference type="AlphaFoldDB" id="A0AAE2C6J4"/>